<reference evidence="2 3" key="1">
    <citation type="submission" date="2015-01" db="EMBL/GenBank/DDBJ databases">
        <title>Sequencing and annotation of Micromonospora carbonacea strain JXNU-1 genome.</title>
        <authorList>
            <person name="Long Z."/>
            <person name="Huang Y."/>
            <person name="Jiang Y."/>
        </authorList>
    </citation>
    <scope>NUCLEOTIDE SEQUENCE [LARGE SCALE GENOMIC DNA]</scope>
    <source>
        <strain evidence="2 3">JXNU-1</strain>
    </source>
</reference>
<sequence>MGADVRRAASLVAASGLTSDTAESRAPALRSAAAATLAPHCPQPIKPSLTGPEVRRRSRLSASGAVAAWGYGIELPPTASSNQDRLCMHA</sequence>
<keyword evidence="3" id="KW-1185">Reference proteome</keyword>
<accession>A0A0D0VKM0</accession>
<gene>
    <name evidence="2" type="ORF">TK50_26945</name>
</gene>
<organism evidence="2 3">
    <name type="scientific">Micromonospora haikouensis</name>
    <dbReference type="NCBI Taxonomy" id="686309"/>
    <lineage>
        <taxon>Bacteria</taxon>
        <taxon>Bacillati</taxon>
        <taxon>Actinomycetota</taxon>
        <taxon>Actinomycetes</taxon>
        <taxon>Micromonosporales</taxon>
        <taxon>Micromonosporaceae</taxon>
        <taxon>Micromonospora</taxon>
    </lineage>
</organism>
<dbReference type="EMBL" id="JXSX01000003">
    <property type="protein sequence ID" value="KIR61328.1"/>
    <property type="molecule type" value="Genomic_DNA"/>
</dbReference>
<evidence type="ECO:0000313" key="3">
    <source>
        <dbReference type="Proteomes" id="UP000032254"/>
    </source>
</evidence>
<protein>
    <submittedName>
        <fullName evidence="2">Uncharacterized protein</fullName>
    </submittedName>
</protein>
<dbReference type="AlphaFoldDB" id="A0A0D0VKM0"/>
<proteinExistence type="predicted"/>
<name>A0A0D0VKM0_9ACTN</name>
<evidence type="ECO:0000256" key="1">
    <source>
        <dbReference type="SAM" id="MobiDB-lite"/>
    </source>
</evidence>
<dbReference type="Proteomes" id="UP000032254">
    <property type="component" value="Unassembled WGS sequence"/>
</dbReference>
<feature type="region of interest" description="Disordered" evidence="1">
    <location>
        <begin position="14"/>
        <end position="54"/>
    </location>
</feature>
<feature type="compositionally biased region" description="Low complexity" evidence="1">
    <location>
        <begin position="24"/>
        <end position="39"/>
    </location>
</feature>
<evidence type="ECO:0000313" key="2">
    <source>
        <dbReference type="EMBL" id="KIR61328.1"/>
    </source>
</evidence>
<comment type="caution">
    <text evidence="2">The sequence shown here is derived from an EMBL/GenBank/DDBJ whole genome shotgun (WGS) entry which is preliminary data.</text>
</comment>